<evidence type="ECO:0000259" key="3">
    <source>
        <dbReference type="PROSITE" id="PS50041"/>
    </source>
</evidence>
<evidence type="ECO:0000313" key="5">
    <source>
        <dbReference type="Proteomes" id="UP000762676"/>
    </source>
</evidence>
<dbReference type="PROSITE" id="PS50041">
    <property type="entry name" value="C_TYPE_LECTIN_2"/>
    <property type="match status" value="1"/>
</dbReference>
<dbReference type="PROSITE" id="PS00615">
    <property type="entry name" value="C_TYPE_LECTIN_1"/>
    <property type="match status" value="1"/>
</dbReference>
<keyword evidence="5" id="KW-1185">Reference proteome</keyword>
<comment type="caution">
    <text evidence="4">The sequence shown here is derived from an EMBL/GenBank/DDBJ whole genome shotgun (WGS) entry which is preliminary data.</text>
</comment>
<evidence type="ECO:0000313" key="4">
    <source>
        <dbReference type="EMBL" id="GFS07367.1"/>
    </source>
</evidence>
<dbReference type="AlphaFoldDB" id="A0AAV4IAL3"/>
<evidence type="ECO:0000256" key="1">
    <source>
        <dbReference type="ARBA" id="ARBA00023157"/>
    </source>
</evidence>
<dbReference type="CDD" id="cd00037">
    <property type="entry name" value="CLECT"/>
    <property type="match status" value="1"/>
</dbReference>
<dbReference type="Pfam" id="PF00059">
    <property type="entry name" value="Lectin_C"/>
    <property type="match status" value="1"/>
</dbReference>
<dbReference type="InterPro" id="IPR016187">
    <property type="entry name" value="CTDL_fold"/>
</dbReference>
<protein>
    <submittedName>
        <fullName evidence="4">C-type lectin</fullName>
    </submittedName>
</protein>
<proteinExistence type="predicted"/>
<reference evidence="4 5" key="1">
    <citation type="journal article" date="2021" name="Elife">
        <title>Chloroplast acquisition without the gene transfer in kleptoplastic sea slugs, Plakobranchus ocellatus.</title>
        <authorList>
            <person name="Maeda T."/>
            <person name="Takahashi S."/>
            <person name="Yoshida T."/>
            <person name="Shimamura S."/>
            <person name="Takaki Y."/>
            <person name="Nagai Y."/>
            <person name="Toyoda A."/>
            <person name="Suzuki Y."/>
            <person name="Arimoto A."/>
            <person name="Ishii H."/>
            <person name="Satoh N."/>
            <person name="Nishiyama T."/>
            <person name="Hasebe M."/>
            <person name="Maruyama T."/>
            <person name="Minagawa J."/>
            <person name="Obokata J."/>
            <person name="Shigenobu S."/>
        </authorList>
    </citation>
    <scope>NUCLEOTIDE SEQUENCE [LARGE SCALE GENOMIC DNA]</scope>
</reference>
<dbReference type="InterPro" id="IPR001304">
    <property type="entry name" value="C-type_lectin-like"/>
</dbReference>
<evidence type="ECO:0000256" key="2">
    <source>
        <dbReference type="SAM" id="SignalP"/>
    </source>
</evidence>
<keyword evidence="1" id="KW-1015">Disulfide bond</keyword>
<dbReference type="InterPro" id="IPR050111">
    <property type="entry name" value="C-type_lectin/snaclec_domain"/>
</dbReference>
<dbReference type="InterPro" id="IPR018378">
    <property type="entry name" value="C-type_lectin_CS"/>
</dbReference>
<accession>A0AAV4IAL3</accession>
<feature type="chain" id="PRO_5043674552" evidence="2">
    <location>
        <begin position="28"/>
        <end position="248"/>
    </location>
</feature>
<dbReference type="InterPro" id="IPR016186">
    <property type="entry name" value="C-type_lectin-like/link_sf"/>
</dbReference>
<keyword evidence="2" id="KW-0732">Signal</keyword>
<dbReference type="SMART" id="SM00034">
    <property type="entry name" value="CLECT"/>
    <property type="match status" value="1"/>
</dbReference>
<dbReference type="SUPFAM" id="SSF56436">
    <property type="entry name" value="C-type lectin-like"/>
    <property type="match status" value="1"/>
</dbReference>
<feature type="domain" description="C-type lectin" evidence="3">
    <location>
        <begin position="129"/>
        <end position="234"/>
    </location>
</feature>
<sequence>MNFTFTLKALFVVVSLRLPGLFYSAVAIETSSCIHLPQFDDVLQKTYVMVDLHPVPSLAACAVQCASQLECGSFYFVQVEDQKLCQTHSLLFTSLEGAVVTPGARYYQLCEDWCPHKDGYILNRKFSLCYRHVTSELTWGSALLSCKNEGGHLLWLKSQEMADHIKHFLHSSSERRGRHVSIGTHMTNGQDWTFTDGTKVTFTDWADGEPSSWSENCVVMAWFYSFRWNDAPCSGYHWPSLCQIDRET</sequence>
<dbReference type="Gene3D" id="3.10.100.10">
    <property type="entry name" value="Mannose-Binding Protein A, subunit A"/>
    <property type="match status" value="1"/>
</dbReference>
<organism evidence="4 5">
    <name type="scientific">Elysia marginata</name>
    <dbReference type="NCBI Taxonomy" id="1093978"/>
    <lineage>
        <taxon>Eukaryota</taxon>
        <taxon>Metazoa</taxon>
        <taxon>Spiralia</taxon>
        <taxon>Lophotrochozoa</taxon>
        <taxon>Mollusca</taxon>
        <taxon>Gastropoda</taxon>
        <taxon>Heterobranchia</taxon>
        <taxon>Euthyneura</taxon>
        <taxon>Panpulmonata</taxon>
        <taxon>Sacoglossa</taxon>
        <taxon>Placobranchoidea</taxon>
        <taxon>Plakobranchidae</taxon>
        <taxon>Elysia</taxon>
    </lineage>
</organism>
<dbReference type="Proteomes" id="UP000762676">
    <property type="component" value="Unassembled WGS sequence"/>
</dbReference>
<dbReference type="EMBL" id="BMAT01009499">
    <property type="protein sequence ID" value="GFS07367.1"/>
    <property type="molecule type" value="Genomic_DNA"/>
</dbReference>
<gene>
    <name evidence="4" type="ORF">ElyMa_004729100</name>
</gene>
<feature type="signal peptide" evidence="2">
    <location>
        <begin position="1"/>
        <end position="27"/>
    </location>
</feature>
<name>A0AAV4IAL3_9GAST</name>
<dbReference type="PANTHER" id="PTHR22803">
    <property type="entry name" value="MANNOSE, PHOSPHOLIPASE, LECTIN RECEPTOR RELATED"/>
    <property type="match status" value="1"/>
</dbReference>